<keyword evidence="1" id="KW-0472">Membrane</keyword>
<name>A0ABW4G3A4_9ACTN</name>
<keyword evidence="1" id="KW-1133">Transmembrane helix</keyword>
<keyword evidence="3" id="KW-1185">Reference proteome</keyword>
<dbReference type="Pfam" id="PF11755">
    <property type="entry name" value="DUF3311"/>
    <property type="match status" value="1"/>
</dbReference>
<evidence type="ECO:0000256" key="1">
    <source>
        <dbReference type="SAM" id="Phobius"/>
    </source>
</evidence>
<reference evidence="3" key="1">
    <citation type="journal article" date="2019" name="Int. J. Syst. Evol. Microbiol.">
        <title>The Global Catalogue of Microorganisms (GCM) 10K type strain sequencing project: providing services to taxonomists for standard genome sequencing and annotation.</title>
        <authorList>
            <consortium name="The Broad Institute Genomics Platform"/>
            <consortium name="The Broad Institute Genome Sequencing Center for Infectious Disease"/>
            <person name="Wu L."/>
            <person name="Ma J."/>
        </authorList>
    </citation>
    <scope>NUCLEOTIDE SEQUENCE [LARGE SCALE GENOMIC DNA]</scope>
    <source>
        <strain evidence="3">CGMCC 1.15399</strain>
    </source>
</reference>
<dbReference type="Proteomes" id="UP001597097">
    <property type="component" value="Unassembled WGS sequence"/>
</dbReference>
<feature type="transmembrane region" description="Helical" evidence="1">
    <location>
        <begin position="40"/>
        <end position="60"/>
    </location>
</feature>
<sequence length="69" mass="7990">MPDDKSDRSPWYWLLLVPIAIPLMPFLFNSAEPSLLGFPLFYWLQIAFIALGVGTTTLVYQMTKRGRKR</sequence>
<evidence type="ECO:0000313" key="2">
    <source>
        <dbReference type="EMBL" id="MFD1537117.1"/>
    </source>
</evidence>
<protein>
    <submittedName>
        <fullName evidence="2">DUF3311 domain-containing protein</fullName>
    </submittedName>
</protein>
<accession>A0ABW4G3A4</accession>
<dbReference type="RefSeq" id="WP_219535916.1">
    <property type="nucleotide sequence ID" value="NZ_JAHKRM010000027.1"/>
</dbReference>
<dbReference type="InterPro" id="IPR021741">
    <property type="entry name" value="DUF3311"/>
</dbReference>
<proteinExistence type="predicted"/>
<organism evidence="2 3">
    <name type="scientific">Nonomuraea guangzhouensis</name>
    <dbReference type="NCBI Taxonomy" id="1291555"/>
    <lineage>
        <taxon>Bacteria</taxon>
        <taxon>Bacillati</taxon>
        <taxon>Actinomycetota</taxon>
        <taxon>Actinomycetes</taxon>
        <taxon>Streptosporangiales</taxon>
        <taxon>Streptosporangiaceae</taxon>
        <taxon>Nonomuraea</taxon>
    </lineage>
</organism>
<evidence type="ECO:0000313" key="3">
    <source>
        <dbReference type="Proteomes" id="UP001597097"/>
    </source>
</evidence>
<feature type="transmembrane region" description="Helical" evidence="1">
    <location>
        <begin position="12"/>
        <end position="28"/>
    </location>
</feature>
<keyword evidence="1" id="KW-0812">Transmembrane</keyword>
<comment type="caution">
    <text evidence="2">The sequence shown here is derived from an EMBL/GenBank/DDBJ whole genome shotgun (WGS) entry which is preliminary data.</text>
</comment>
<gene>
    <name evidence="2" type="ORF">ACFSJ0_08740</name>
</gene>
<dbReference type="EMBL" id="JBHUCM010000008">
    <property type="protein sequence ID" value="MFD1537117.1"/>
    <property type="molecule type" value="Genomic_DNA"/>
</dbReference>